<organism evidence="2">
    <name type="scientific">candidate division WOR-3 bacterium</name>
    <dbReference type="NCBI Taxonomy" id="2052148"/>
    <lineage>
        <taxon>Bacteria</taxon>
        <taxon>Bacteria division WOR-3</taxon>
    </lineage>
</organism>
<sequence>SKKRAKGRELEFIIQEMQRELTTISQKSTSIKIIKKTIKLRNIVEQLKEQVRNIE</sequence>
<proteinExistence type="predicted"/>
<feature type="domain" description="Endoribonuclease YicC-like C-terminal" evidence="1">
    <location>
        <begin position="2"/>
        <end position="55"/>
    </location>
</feature>
<dbReference type="GO" id="GO:0004521">
    <property type="term" value="F:RNA endonuclease activity"/>
    <property type="evidence" value="ECO:0007669"/>
    <property type="project" value="InterPro"/>
</dbReference>
<dbReference type="AlphaFoldDB" id="A0A7C5MBK0"/>
<protein>
    <submittedName>
        <fullName evidence="2">DUF1732 domain-containing protein</fullName>
    </submittedName>
</protein>
<reference evidence="2" key="1">
    <citation type="journal article" date="2020" name="mSystems">
        <title>Genome- and Community-Level Interaction Insights into Carbon Utilization and Element Cycling Functions of Hydrothermarchaeota in Hydrothermal Sediment.</title>
        <authorList>
            <person name="Zhou Z."/>
            <person name="Liu Y."/>
            <person name="Xu W."/>
            <person name="Pan J."/>
            <person name="Luo Z.H."/>
            <person name="Li M."/>
        </authorList>
    </citation>
    <scope>NUCLEOTIDE SEQUENCE [LARGE SCALE GENOMIC DNA]</scope>
    <source>
        <strain evidence="2">HyVt-94</strain>
    </source>
</reference>
<evidence type="ECO:0000259" key="1">
    <source>
        <dbReference type="Pfam" id="PF08340"/>
    </source>
</evidence>
<dbReference type="InterPro" id="IPR013551">
    <property type="entry name" value="YicC-like_C"/>
</dbReference>
<gene>
    <name evidence="2" type="ORF">ENL41_01480</name>
</gene>
<comment type="caution">
    <text evidence="2">The sequence shown here is derived from an EMBL/GenBank/DDBJ whole genome shotgun (WGS) entry which is preliminary data.</text>
</comment>
<dbReference type="Pfam" id="PF08340">
    <property type="entry name" value="YicC-like_C"/>
    <property type="match status" value="1"/>
</dbReference>
<dbReference type="InterPro" id="IPR005229">
    <property type="entry name" value="YicC/YloC-like"/>
</dbReference>
<accession>A0A7C5MBK0</accession>
<dbReference type="PANTHER" id="PTHR30636">
    <property type="entry name" value="UPF0701 PROTEIN YICC"/>
    <property type="match status" value="1"/>
</dbReference>
<evidence type="ECO:0000313" key="2">
    <source>
        <dbReference type="EMBL" id="HHF58079.1"/>
    </source>
</evidence>
<dbReference type="Proteomes" id="UP000886014">
    <property type="component" value="Unassembled WGS sequence"/>
</dbReference>
<name>A0A7C5MBK0_UNCW3</name>
<feature type="non-terminal residue" evidence="2">
    <location>
        <position position="1"/>
    </location>
</feature>
<dbReference type="EMBL" id="DRTV01000111">
    <property type="protein sequence ID" value="HHF58079.1"/>
    <property type="molecule type" value="Genomic_DNA"/>
</dbReference>
<dbReference type="PANTHER" id="PTHR30636:SF3">
    <property type="entry name" value="UPF0701 PROTEIN YICC"/>
    <property type="match status" value="1"/>
</dbReference>